<dbReference type="InterPro" id="IPR025366">
    <property type="entry name" value="DUF4270"/>
</dbReference>
<dbReference type="Proteomes" id="UP000244527">
    <property type="component" value="Chromosome"/>
</dbReference>
<dbReference type="EMBL" id="CP020918">
    <property type="protein sequence ID" value="AWG20648.1"/>
    <property type="molecule type" value="Genomic_DNA"/>
</dbReference>
<keyword evidence="2" id="KW-1185">Reference proteome</keyword>
<dbReference type="OrthoDB" id="1466062at2"/>
<dbReference type="RefSeq" id="WP_108739607.1">
    <property type="nucleotide sequence ID" value="NZ_CP020918.1"/>
</dbReference>
<evidence type="ECO:0000313" key="2">
    <source>
        <dbReference type="Proteomes" id="UP000244527"/>
    </source>
</evidence>
<organism evidence="1 2">
    <name type="scientific">Flavobacterium faecale</name>
    <dbReference type="NCBI Taxonomy" id="1355330"/>
    <lineage>
        <taxon>Bacteria</taxon>
        <taxon>Pseudomonadati</taxon>
        <taxon>Bacteroidota</taxon>
        <taxon>Flavobacteriia</taxon>
        <taxon>Flavobacteriales</taxon>
        <taxon>Flavobacteriaceae</taxon>
        <taxon>Flavobacterium</taxon>
    </lineage>
</organism>
<dbReference type="KEGG" id="ffa:FFWV33_03395"/>
<name>A0A2S1LAE3_9FLAO</name>
<dbReference type="Pfam" id="PF14092">
    <property type="entry name" value="DUF4270"/>
    <property type="match status" value="1"/>
</dbReference>
<accession>A0A2S1LAE3</accession>
<evidence type="ECO:0008006" key="3">
    <source>
        <dbReference type="Google" id="ProtNLM"/>
    </source>
</evidence>
<dbReference type="AlphaFoldDB" id="A0A2S1LAE3"/>
<protein>
    <recommendedName>
        <fullName evidence="3">DUF4270 domain-containing protein</fullName>
    </recommendedName>
</protein>
<proteinExistence type="predicted"/>
<evidence type="ECO:0000313" key="1">
    <source>
        <dbReference type="EMBL" id="AWG20648.1"/>
    </source>
</evidence>
<gene>
    <name evidence="1" type="ORF">FFWV33_03395</name>
</gene>
<reference evidence="1 2" key="1">
    <citation type="submission" date="2017-04" db="EMBL/GenBank/DDBJ databases">
        <title>Compelte genome sequence of WV33.</title>
        <authorList>
            <person name="Lee P.C."/>
        </authorList>
    </citation>
    <scope>NUCLEOTIDE SEQUENCE [LARGE SCALE GENOMIC DNA]</scope>
    <source>
        <strain evidence="1 2">WV33</strain>
    </source>
</reference>
<sequence length="517" mass="56304">MYNSSFFTKVILICTVVFFCSCDKDYNSIGSDLIGGNHFDFDVYNSEVVAYNQKIDAVQSNNQTVSPFGIYENSDFGTTTANFATQVSLAVANPTLGVNPQVESVVLTIPYFIDNTQTVTDAEGKRTYVLDSIYGNAEGKMKLSVFRSGYYLRFLGPIDNFAGTQNYFTDQNSLFSTATVGARLNDSADATQNDAFFFDKAGFVVPAVANVSAAVYTAPEMRLTLNKTVFQSAIIDAVASGKLISNDVFTEYFKGLYFQVEKSGSSPTNMAMMDFSKGVITITYKDGVDTARDELKTMALNLIGQKVSLLQQSDTKPAYAAATSSGNINTVVGDSKLYVKGGEGSMSVVKLFEKGDLAAIKTKGWLINEANLIFHVDKTSLTTTVNPQPQRLYLYDLTNNRPLVDYSDGTTASSKAGKTIYGGSLTKGTDEGYYYKFRITNHIRNLINKDSTNVKLGLVVTEDILNISNANLKTATTITKVPKASVMNPLGTILYGGTSGVADKNKLKLEIYYTKPN</sequence>